<name>A0A3M0Z112_9BACT</name>
<proteinExistence type="inferred from homology"/>
<dbReference type="GO" id="GO:1990904">
    <property type="term" value="C:ribonucleoprotein complex"/>
    <property type="evidence" value="ECO:0007669"/>
    <property type="project" value="UniProtKB-KW"/>
</dbReference>
<evidence type="ECO:0000313" key="7">
    <source>
        <dbReference type="EMBL" id="RMD77454.1"/>
    </source>
</evidence>
<accession>A0A3M0Z112</accession>
<evidence type="ECO:0000256" key="3">
    <source>
        <dbReference type="ARBA" id="ARBA00023274"/>
    </source>
</evidence>
<evidence type="ECO:0000313" key="8">
    <source>
        <dbReference type="Proteomes" id="UP000269410"/>
    </source>
</evidence>
<dbReference type="GO" id="GO:0006412">
    <property type="term" value="P:translation"/>
    <property type="evidence" value="ECO:0007669"/>
    <property type="project" value="InterPro"/>
</dbReference>
<evidence type="ECO:0000256" key="2">
    <source>
        <dbReference type="ARBA" id="ARBA00022980"/>
    </source>
</evidence>
<feature type="non-terminal residue" evidence="7">
    <location>
        <position position="1"/>
    </location>
</feature>
<sequence>VNTGIVDEMKDIMLKITGQSATVTKAKYSIANFGMLKKGMPNGVMVTLRKNLMWDFLYKLINIAIPKIKDFKGLSLNGFDSSGNYTLGIRDHTIFPEIDTSTFQKIRSLNVTIVFGPLSSKEHSIAFLRKVGFPFRQD</sequence>
<dbReference type="Gene3D" id="3.30.1440.10">
    <property type="match status" value="1"/>
</dbReference>
<dbReference type="InterPro" id="IPR022803">
    <property type="entry name" value="Ribosomal_uL5_dom_sf"/>
</dbReference>
<evidence type="ECO:0000256" key="1">
    <source>
        <dbReference type="ARBA" id="ARBA00008553"/>
    </source>
</evidence>
<dbReference type="EMBL" id="RFKV01000030">
    <property type="protein sequence ID" value="RMD77454.1"/>
    <property type="molecule type" value="Genomic_DNA"/>
</dbReference>
<feature type="domain" description="Large ribosomal subunit protein uL5 C-terminal" evidence="6">
    <location>
        <begin position="42"/>
        <end position="135"/>
    </location>
</feature>
<dbReference type="PIRSF" id="PIRSF002161">
    <property type="entry name" value="Ribosomal_L5"/>
    <property type="match status" value="1"/>
</dbReference>
<comment type="caution">
    <text evidence="7">The sequence shown here is derived from an EMBL/GenBank/DDBJ whole genome shotgun (WGS) entry which is preliminary data.</text>
</comment>
<evidence type="ECO:0000259" key="6">
    <source>
        <dbReference type="Pfam" id="PF00673"/>
    </source>
</evidence>
<dbReference type="Pfam" id="PF00673">
    <property type="entry name" value="Ribosomal_L5_C"/>
    <property type="match status" value="1"/>
</dbReference>
<reference evidence="7 8" key="1">
    <citation type="submission" date="2018-10" db="EMBL/GenBank/DDBJ databases">
        <title>Thermophilic Lithotrophy and Phototrophy in an Intertidal, Iron-rich, Geothermal Spring.</title>
        <authorList>
            <person name="Ward L.M."/>
            <person name="Idei A."/>
            <person name="Nakagawa M."/>
            <person name="Ueno Y."/>
            <person name="Fischer W."/>
            <person name="Mcglynn S.E."/>
        </authorList>
    </citation>
    <scope>NUCLEOTIDE SEQUENCE [LARGE SCALE GENOMIC DNA]</scope>
    <source>
        <strain evidence="7">J137</strain>
    </source>
</reference>
<dbReference type="PANTHER" id="PTHR11994">
    <property type="entry name" value="60S RIBOSOMAL PROTEIN L11-RELATED"/>
    <property type="match status" value="1"/>
</dbReference>
<dbReference type="InterPro" id="IPR002132">
    <property type="entry name" value="Ribosomal_uL5"/>
</dbReference>
<gene>
    <name evidence="7" type="primary">rplE</name>
    <name evidence="7" type="ORF">D6810_00810</name>
</gene>
<dbReference type="Proteomes" id="UP000269410">
    <property type="component" value="Unassembled WGS sequence"/>
</dbReference>
<comment type="similarity">
    <text evidence="1 5">Belongs to the universal ribosomal protein uL5 family.</text>
</comment>
<dbReference type="GO" id="GO:0005840">
    <property type="term" value="C:ribosome"/>
    <property type="evidence" value="ECO:0007669"/>
    <property type="project" value="UniProtKB-KW"/>
</dbReference>
<dbReference type="GO" id="GO:0003735">
    <property type="term" value="F:structural constituent of ribosome"/>
    <property type="evidence" value="ECO:0007669"/>
    <property type="project" value="InterPro"/>
</dbReference>
<keyword evidence="3 5" id="KW-0687">Ribonucleoprotein</keyword>
<evidence type="ECO:0000256" key="4">
    <source>
        <dbReference type="ARBA" id="ARBA00035461"/>
    </source>
</evidence>
<dbReference type="AlphaFoldDB" id="A0A3M0Z112"/>
<keyword evidence="2 5" id="KW-0689">Ribosomal protein</keyword>
<dbReference type="SUPFAM" id="SSF55282">
    <property type="entry name" value="RL5-like"/>
    <property type="match status" value="1"/>
</dbReference>
<evidence type="ECO:0000256" key="5">
    <source>
        <dbReference type="RuleBase" id="RU003930"/>
    </source>
</evidence>
<dbReference type="InterPro" id="IPR031309">
    <property type="entry name" value="Ribosomal_uL5_C"/>
</dbReference>
<organism evidence="7 8">
    <name type="scientific">Candidatus Dojkabacteria bacterium</name>
    <dbReference type="NCBI Taxonomy" id="2099670"/>
    <lineage>
        <taxon>Bacteria</taxon>
        <taxon>Candidatus Dojkabacteria</taxon>
    </lineage>
</organism>
<protein>
    <recommendedName>
        <fullName evidence="4">50S ribosomal protein L5</fullName>
    </recommendedName>
</protein>